<evidence type="ECO:0000256" key="1">
    <source>
        <dbReference type="SAM" id="Phobius"/>
    </source>
</evidence>
<protein>
    <submittedName>
        <fullName evidence="2">Sulfate transporter family protein</fullName>
    </submittedName>
</protein>
<dbReference type="OrthoDB" id="117479at2157"/>
<feature type="transmembrane region" description="Helical" evidence="1">
    <location>
        <begin position="302"/>
        <end position="321"/>
    </location>
</feature>
<dbReference type="Pfam" id="PF16983">
    <property type="entry name" value="MFS_MOT1"/>
    <property type="match status" value="2"/>
</dbReference>
<feature type="transmembrane region" description="Helical" evidence="1">
    <location>
        <begin position="115"/>
        <end position="133"/>
    </location>
</feature>
<feature type="transmembrane region" description="Helical" evidence="1">
    <location>
        <begin position="77"/>
        <end position="103"/>
    </location>
</feature>
<proteinExistence type="predicted"/>
<dbReference type="AlphaFoldDB" id="A0A0D6JWW0"/>
<reference evidence="3" key="1">
    <citation type="submission" date="2015-03" db="EMBL/GenBank/DDBJ databases">
        <authorList>
            <person name="Urmite Genomes"/>
        </authorList>
    </citation>
    <scope>NUCLEOTIDE SEQUENCE [LARGE SCALE GENOMIC DNA]</scope>
    <source>
        <strain evidence="3">Arc-Hr</strain>
    </source>
</reference>
<keyword evidence="3" id="KW-1185">Reference proteome</keyword>
<accession>A0A0D6JWW0</accession>
<keyword evidence="1" id="KW-0812">Transmembrane</keyword>
<organism evidence="2 3">
    <name type="scientific">Haloferax massiliensis</name>
    <dbReference type="NCBI Taxonomy" id="1476858"/>
    <lineage>
        <taxon>Archaea</taxon>
        <taxon>Methanobacteriati</taxon>
        <taxon>Methanobacteriota</taxon>
        <taxon>Stenosarchaea group</taxon>
        <taxon>Halobacteria</taxon>
        <taxon>Halobacteriales</taxon>
        <taxon>Haloferacaceae</taxon>
        <taxon>Haloferax</taxon>
    </lineage>
</organism>
<dbReference type="PANTHER" id="PTHR31970:SF9">
    <property type="entry name" value="MOLYBDATE TRANSPORTER 2"/>
    <property type="match status" value="1"/>
</dbReference>
<name>A0A0D6JWW0_9EURY</name>
<keyword evidence="1" id="KW-0472">Membrane</keyword>
<feature type="transmembrane region" description="Helical" evidence="1">
    <location>
        <begin position="45"/>
        <end position="65"/>
    </location>
</feature>
<feature type="transmembrane region" description="Helical" evidence="1">
    <location>
        <begin position="167"/>
        <end position="187"/>
    </location>
</feature>
<feature type="transmembrane region" description="Helical" evidence="1">
    <location>
        <begin position="139"/>
        <end position="160"/>
    </location>
</feature>
<dbReference type="PANTHER" id="PTHR31970">
    <property type="match status" value="1"/>
</dbReference>
<dbReference type="EMBL" id="CSTE01000006">
    <property type="protein sequence ID" value="CQR53866.1"/>
    <property type="molecule type" value="Genomic_DNA"/>
</dbReference>
<keyword evidence="1" id="KW-1133">Transmembrane helix</keyword>
<dbReference type="InterPro" id="IPR031563">
    <property type="entry name" value="MOT1/MOT2"/>
</dbReference>
<feature type="transmembrane region" description="Helical" evidence="1">
    <location>
        <begin position="20"/>
        <end position="38"/>
    </location>
</feature>
<feature type="transmembrane region" description="Helical" evidence="1">
    <location>
        <begin position="275"/>
        <end position="296"/>
    </location>
</feature>
<evidence type="ECO:0000313" key="2">
    <source>
        <dbReference type="EMBL" id="CQR53866.1"/>
    </source>
</evidence>
<dbReference type="RefSeq" id="WP_089781680.1">
    <property type="nucleotide sequence ID" value="NZ_CABLRR010000006.1"/>
</dbReference>
<dbReference type="GO" id="GO:0015098">
    <property type="term" value="F:molybdate ion transmembrane transporter activity"/>
    <property type="evidence" value="ECO:0007669"/>
    <property type="project" value="InterPro"/>
</dbReference>
<evidence type="ECO:0000313" key="3">
    <source>
        <dbReference type="Proteomes" id="UP000198902"/>
    </source>
</evidence>
<dbReference type="Proteomes" id="UP000198902">
    <property type="component" value="Unassembled WGS sequence"/>
</dbReference>
<feature type="transmembrane region" description="Helical" evidence="1">
    <location>
        <begin position="243"/>
        <end position="263"/>
    </location>
</feature>
<feature type="transmembrane region" description="Helical" evidence="1">
    <location>
        <begin position="333"/>
        <end position="363"/>
    </location>
</feature>
<sequence length="375" mass="38149">MGVSFPYGDELAVDFEWHEFTGAVGDSVTILPIVVAVARLTDLSLAVVLIWFGVFQVVWGLYYAAPLSVEPMKALAALVLAETVTTGEALLAGFGLGVVLLAIGRTRSLGRLSRYIGAPVVRGVQFGVALVLLSTGLELGAGDLPLAGLAVAVAAVALLTRRSNVSALAVLAVGGAVAFADVGHLSLTVPSVGDARLLSLGDLSFSAAEAAIAQLAMTVGNAALATSVLLADYFDRDVSADELATSMGAMNLLAVPLGGFPMCHGSGGVAGKYAFGARTAGANVILGAGYVLVALFAVDVVAAYPVAMLGVVLAIIGLQLARTSLTSLTRADGYPLVVAIGLVGVTVNLGVAFVGGVVAWLAWERWGASGWLKRW</sequence>
<gene>
    <name evidence="2" type="ORF">BN996_03840</name>
</gene>